<keyword evidence="2" id="KW-0689">Ribosomal protein</keyword>
<dbReference type="InterPro" id="IPR000182">
    <property type="entry name" value="GNAT_dom"/>
</dbReference>
<keyword evidence="2" id="KW-0687">Ribonucleoprotein</keyword>
<name>A0A2S7K4V1_9PROT</name>
<organism evidence="2 3">
    <name type="scientific">Hyphococcus luteus</name>
    <dbReference type="NCBI Taxonomy" id="2058213"/>
    <lineage>
        <taxon>Bacteria</taxon>
        <taxon>Pseudomonadati</taxon>
        <taxon>Pseudomonadota</taxon>
        <taxon>Alphaproteobacteria</taxon>
        <taxon>Parvularculales</taxon>
        <taxon>Parvularculaceae</taxon>
        <taxon>Hyphococcus</taxon>
    </lineage>
</organism>
<dbReference type="EMBL" id="PJCH01000007">
    <property type="protein sequence ID" value="PQA87537.1"/>
    <property type="molecule type" value="Genomic_DNA"/>
</dbReference>
<evidence type="ECO:0000259" key="1">
    <source>
        <dbReference type="PROSITE" id="PS51186"/>
    </source>
</evidence>
<proteinExistence type="predicted"/>
<keyword evidence="3" id="KW-1185">Reference proteome</keyword>
<dbReference type="InterPro" id="IPR051908">
    <property type="entry name" value="Ribosomal_N-acetyltransferase"/>
</dbReference>
<dbReference type="PANTHER" id="PTHR43441">
    <property type="entry name" value="RIBOSOMAL-PROTEIN-SERINE ACETYLTRANSFERASE"/>
    <property type="match status" value="1"/>
</dbReference>
<dbReference type="GO" id="GO:1990189">
    <property type="term" value="F:protein N-terminal-serine acetyltransferase activity"/>
    <property type="evidence" value="ECO:0007669"/>
    <property type="project" value="TreeGrafter"/>
</dbReference>
<evidence type="ECO:0000313" key="3">
    <source>
        <dbReference type="Proteomes" id="UP000239504"/>
    </source>
</evidence>
<dbReference type="GO" id="GO:0005840">
    <property type="term" value="C:ribosome"/>
    <property type="evidence" value="ECO:0007669"/>
    <property type="project" value="UniProtKB-KW"/>
</dbReference>
<accession>A0A2S7K4V1</accession>
<dbReference type="GO" id="GO:0005737">
    <property type="term" value="C:cytoplasm"/>
    <property type="evidence" value="ECO:0007669"/>
    <property type="project" value="TreeGrafter"/>
</dbReference>
<keyword evidence="2" id="KW-0808">Transferase</keyword>
<dbReference type="SUPFAM" id="SSF55729">
    <property type="entry name" value="Acyl-CoA N-acyltransferases (Nat)"/>
    <property type="match status" value="1"/>
</dbReference>
<dbReference type="RefSeq" id="WP_104830354.1">
    <property type="nucleotide sequence ID" value="NZ_PJCH01000007.1"/>
</dbReference>
<dbReference type="Proteomes" id="UP000239504">
    <property type="component" value="Unassembled WGS sequence"/>
</dbReference>
<protein>
    <submittedName>
        <fullName evidence="2">30S ribosomal protein S5 alanine N-acetyltransferase</fullName>
    </submittedName>
</protein>
<sequence length="201" mass="22239">MLFANAPSNPAFNPVLVQEPVMLRAAVLTDYPAWAALRDESRAHLTEWEEAWTPEQASLSAFKRRLRLYDRDRRRGGGLYLLAFRIGDHALIGGATLSNIRYGASRSALLGYWVGAPYAQRGYGTAAVKAIAAHAFDAIELNRLTAACQPGNIASQKLLERCGFLREGLARDYLMINGAWRDHVIYALTAADCRKNKDAES</sequence>
<evidence type="ECO:0000313" key="2">
    <source>
        <dbReference type="EMBL" id="PQA87537.1"/>
    </source>
</evidence>
<feature type="domain" description="N-acetyltransferase" evidence="1">
    <location>
        <begin position="21"/>
        <end position="191"/>
    </location>
</feature>
<dbReference type="Pfam" id="PF13302">
    <property type="entry name" value="Acetyltransf_3"/>
    <property type="match status" value="1"/>
</dbReference>
<comment type="caution">
    <text evidence="2">The sequence shown here is derived from an EMBL/GenBank/DDBJ whole genome shotgun (WGS) entry which is preliminary data.</text>
</comment>
<reference evidence="2 3" key="1">
    <citation type="submission" date="2017-12" db="EMBL/GenBank/DDBJ databases">
        <authorList>
            <person name="Hurst M.R.H."/>
        </authorList>
    </citation>
    <scope>NUCLEOTIDE SEQUENCE [LARGE SCALE GENOMIC DNA]</scope>
    <source>
        <strain evidence="2 3">SY-3-19</strain>
    </source>
</reference>
<dbReference type="Gene3D" id="3.40.630.30">
    <property type="match status" value="1"/>
</dbReference>
<dbReference type="OrthoDB" id="9801669at2"/>
<dbReference type="InterPro" id="IPR016181">
    <property type="entry name" value="Acyl_CoA_acyltransferase"/>
</dbReference>
<dbReference type="AlphaFoldDB" id="A0A2S7K4V1"/>
<dbReference type="PANTHER" id="PTHR43441:SF2">
    <property type="entry name" value="FAMILY ACETYLTRANSFERASE, PUTATIVE (AFU_ORTHOLOGUE AFUA_7G00850)-RELATED"/>
    <property type="match status" value="1"/>
</dbReference>
<gene>
    <name evidence="2" type="ORF">CW354_12110</name>
</gene>
<dbReference type="PROSITE" id="PS51186">
    <property type="entry name" value="GNAT"/>
    <property type="match status" value="1"/>
</dbReference>
<dbReference type="GO" id="GO:0008999">
    <property type="term" value="F:protein-N-terminal-alanine acetyltransferase activity"/>
    <property type="evidence" value="ECO:0007669"/>
    <property type="project" value="TreeGrafter"/>
</dbReference>